<dbReference type="Gene3D" id="2.60.120.10">
    <property type="entry name" value="Jelly Rolls"/>
    <property type="match status" value="1"/>
</dbReference>
<reference evidence="5" key="1">
    <citation type="submission" date="2020-08" db="EMBL/GenBank/DDBJ databases">
        <title>Genome public.</title>
        <authorList>
            <person name="Liu C."/>
            <person name="Sun Q."/>
        </authorList>
    </citation>
    <scope>NUCLEOTIDE SEQUENCE</scope>
    <source>
        <strain evidence="5">NSJ-33</strain>
    </source>
</reference>
<dbReference type="PRINTS" id="PR00032">
    <property type="entry name" value="HTHARAC"/>
</dbReference>
<keyword evidence="1" id="KW-0805">Transcription regulation</keyword>
<evidence type="ECO:0000313" key="5">
    <source>
        <dbReference type="EMBL" id="MBC8558677.1"/>
    </source>
</evidence>
<dbReference type="EMBL" id="JACRSV010000001">
    <property type="protein sequence ID" value="MBC8558677.1"/>
    <property type="molecule type" value="Genomic_DNA"/>
</dbReference>
<dbReference type="PANTHER" id="PTHR43280">
    <property type="entry name" value="ARAC-FAMILY TRANSCRIPTIONAL REGULATOR"/>
    <property type="match status" value="1"/>
</dbReference>
<dbReference type="InterPro" id="IPR014710">
    <property type="entry name" value="RmlC-like_jellyroll"/>
</dbReference>
<dbReference type="InterPro" id="IPR037923">
    <property type="entry name" value="HTH-like"/>
</dbReference>
<keyword evidence="6" id="KW-1185">Reference proteome</keyword>
<dbReference type="PANTHER" id="PTHR43280:SF28">
    <property type="entry name" value="HTH-TYPE TRANSCRIPTIONAL ACTIVATOR RHAS"/>
    <property type="match status" value="1"/>
</dbReference>
<dbReference type="CDD" id="cd06986">
    <property type="entry name" value="cupin_MmsR-like_N"/>
    <property type="match status" value="1"/>
</dbReference>
<keyword evidence="2" id="KW-0238">DNA-binding</keyword>
<protein>
    <submittedName>
        <fullName evidence="5">AraC family transcriptional regulator</fullName>
    </submittedName>
</protein>
<dbReference type="Pfam" id="PF12833">
    <property type="entry name" value="HTH_18"/>
    <property type="match status" value="1"/>
</dbReference>
<sequence length="276" mass="31839">MPNFVGKIYVIDQKPSPILAVYQCGWQQCGPNHSYGPGIWDHYVIHYIIKGKGEFTYGGNTYPIQAGQGFMISPNTTAYYRADSDDPWEYHWVGFNGTEARKMLEKANLTEKNPVFSCGNFPRVQEYMEKLYNASKDTGYKEYAMIGYLYLVFSCIIEETVAWGRPAQDYIESAVQYIEDRCFYHLTVEDVADHVGVERSYLYRIFKRELGCSVSEYIQKRKINKAQALLLESNITATEIANSLCFDSVSHFSKAFKRFTGFTPTEYRKKAKEKEV</sequence>
<dbReference type="InterPro" id="IPR009057">
    <property type="entry name" value="Homeodomain-like_sf"/>
</dbReference>
<gene>
    <name evidence="5" type="ORF">H8710_01205</name>
</gene>
<dbReference type="RefSeq" id="WP_249293565.1">
    <property type="nucleotide sequence ID" value="NZ_JACRSV010000001.1"/>
</dbReference>
<evidence type="ECO:0000256" key="3">
    <source>
        <dbReference type="ARBA" id="ARBA00023163"/>
    </source>
</evidence>
<dbReference type="SMART" id="SM00342">
    <property type="entry name" value="HTH_ARAC"/>
    <property type="match status" value="1"/>
</dbReference>
<dbReference type="SUPFAM" id="SSF51215">
    <property type="entry name" value="Regulatory protein AraC"/>
    <property type="match status" value="1"/>
</dbReference>
<comment type="caution">
    <text evidence="5">The sequence shown here is derived from an EMBL/GenBank/DDBJ whole genome shotgun (WGS) entry which is preliminary data.</text>
</comment>
<dbReference type="PROSITE" id="PS01124">
    <property type="entry name" value="HTH_ARAC_FAMILY_2"/>
    <property type="match status" value="1"/>
</dbReference>
<dbReference type="SUPFAM" id="SSF46689">
    <property type="entry name" value="Homeodomain-like"/>
    <property type="match status" value="2"/>
</dbReference>
<dbReference type="Gene3D" id="1.10.10.60">
    <property type="entry name" value="Homeodomain-like"/>
    <property type="match status" value="2"/>
</dbReference>
<feature type="domain" description="HTH araC/xylS-type" evidence="4">
    <location>
        <begin position="172"/>
        <end position="270"/>
    </location>
</feature>
<dbReference type="Proteomes" id="UP000610760">
    <property type="component" value="Unassembled WGS sequence"/>
</dbReference>
<evidence type="ECO:0000256" key="2">
    <source>
        <dbReference type="ARBA" id="ARBA00023125"/>
    </source>
</evidence>
<dbReference type="InterPro" id="IPR020449">
    <property type="entry name" value="Tscrpt_reg_AraC-type_HTH"/>
</dbReference>
<evidence type="ECO:0000256" key="1">
    <source>
        <dbReference type="ARBA" id="ARBA00023015"/>
    </source>
</evidence>
<dbReference type="AlphaFoldDB" id="A0A926I6D4"/>
<dbReference type="InterPro" id="IPR018060">
    <property type="entry name" value="HTH_AraC"/>
</dbReference>
<dbReference type="Pfam" id="PF02311">
    <property type="entry name" value="AraC_binding"/>
    <property type="match status" value="1"/>
</dbReference>
<dbReference type="GO" id="GO:0043565">
    <property type="term" value="F:sequence-specific DNA binding"/>
    <property type="evidence" value="ECO:0007669"/>
    <property type="project" value="InterPro"/>
</dbReference>
<dbReference type="GO" id="GO:0003700">
    <property type="term" value="F:DNA-binding transcription factor activity"/>
    <property type="evidence" value="ECO:0007669"/>
    <property type="project" value="InterPro"/>
</dbReference>
<organism evidence="5 6">
    <name type="scientific">Fumia xinanensis</name>
    <dbReference type="NCBI Taxonomy" id="2763659"/>
    <lineage>
        <taxon>Bacteria</taxon>
        <taxon>Bacillati</taxon>
        <taxon>Bacillota</taxon>
        <taxon>Clostridia</taxon>
        <taxon>Eubacteriales</taxon>
        <taxon>Oscillospiraceae</taxon>
        <taxon>Fumia</taxon>
    </lineage>
</organism>
<proteinExistence type="predicted"/>
<accession>A0A926I6D4</accession>
<evidence type="ECO:0000259" key="4">
    <source>
        <dbReference type="PROSITE" id="PS01124"/>
    </source>
</evidence>
<dbReference type="InterPro" id="IPR003313">
    <property type="entry name" value="AraC-bd"/>
</dbReference>
<evidence type="ECO:0000313" key="6">
    <source>
        <dbReference type="Proteomes" id="UP000610760"/>
    </source>
</evidence>
<keyword evidence="3" id="KW-0804">Transcription</keyword>
<name>A0A926I6D4_9FIRM</name>